<dbReference type="PANTHER" id="PTHR37950:SF1">
    <property type="entry name" value="4-HYDROXYPHENYLACETATE CATABOLISM PROTEIN"/>
    <property type="match status" value="1"/>
</dbReference>
<dbReference type="RefSeq" id="WP_237261912.1">
    <property type="nucleotide sequence ID" value="NZ_AP024202.1"/>
</dbReference>
<sequence>MPHIIIEYSIASLDAKSQETLLHDLFNAVTNTRLFEASNIKVRLHPINTFKLATNFNGFIHVQCRIHGGRSNQEQQILSESLLSVLKGYAAMKTVITVEVVEMNSASYAKGIA</sequence>
<proteinExistence type="predicted"/>
<organism evidence="1 2">
    <name type="scientific">Thiomicrorhabdus immobilis</name>
    <dbReference type="NCBI Taxonomy" id="2791037"/>
    <lineage>
        <taxon>Bacteria</taxon>
        <taxon>Pseudomonadati</taxon>
        <taxon>Pseudomonadota</taxon>
        <taxon>Gammaproteobacteria</taxon>
        <taxon>Thiotrichales</taxon>
        <taxon>Piscirickettsiaceae</taxon>
        <taxon>Thiomicrorhabdus</taxon>
    </lineage>
</organism>
<dbReference type="InterPro" id="IPR004220">
    <property type="entry name" value="5-COMe_2-OHmuconate_Isoase"/>
</dbReference>
<name>A0ABN6D2U9_9GAMM</name>
<gene>
    <name evidence="1" type="ORF">THMIRHAM_22400</name>
</gene>
<evidence type="ECO:0008006" key="3">
    <source>
        <dbReference type="Google" id="ProtNLM"/>
    </source>
</evidence>
<evidence type="ECO:0000313" key="1">
    <source>
        <dbReference type="EMBL" id="BCN94455.1"/>
    </source>
</evidence>
<dbReference type="EMBL" id="AP024202">
    <property type="protein sequence ID" value="BCN94455.1"/>
    <property type="molecule type" value="Genomic_DNA"/>
</dbReference>
<evidence type="ECO:0000313" key="2">
    <source>
        <dbReference type="Proteomes" id="UP001054820"/>
    </source>
</evidence>
<protein>
    <recommendedName>
        <fullName evidence="3">5-carboxymethyl-2-hydroxymuconate isomerase</fullName>
    </recommendedName>
</protein>
<dbReference type="Pfam" id="PF02962">
    <property type="entry name" value="CHMI"/>
    <property type="match status" value="1"/>
</dbReference>
<dbReference type="SUPFAM" id="SSF55331">
    <property type="entry name" value="Tautomerase/MIF"/>
    <property type="match status" value="1"/>
</dbReference>
<dbReference type="PANTHER" id="PTHR37950">
    <property type="entry name" value="4-HYDROXYPHENYLACETATE CATABOLISM PROTEIN"/>
    <property type="match status" value="1"/>
</dbReference>
<accession>A0ABN6D2U9</accession>
<dbReference type="Proteomes" id="UP001054820">
    <property type="component" value="Chromosome"/>
</dbReference>
<keyword evidence="2" id="KW-1185">Reference proteome</keyword>
<reference evidence="1" key="1">
    <citation type="journal article" date="2022" name="Arch. Microbiol.">
        <title>Thiomicrorhabdus immobilis sp. nov., a mesophilic sulfur-oxidizing bacterium isolated from sediment of a brackish lake in northern Japan.</title>
        <authorList>
            <person name="Kojima H."/>
            <person name="Mochizuki J."/>
            <person name="Kanda M."/>
            <person name="Watanabe T."/>
            <person name="Fukui M."/>
        </authorList>
    </citation>
    <scope>NUCLEOTIDE SEQUENCE</scope>
    <source>
        <strain evidence="1">Am19</strain>
    </source>
</reference>
<dbReference type="InterPro" id="IPR014347">
    <property type="entry name" value="Tautomerase/MIF_sf"/>
</dbReference>
<dbReference type="Gene3D" id="3.30.429.10">
    <property type="entry name" value="Macrophage Migration Inhibitory Factor"/>
    <property type="match status" value="1"/>
</dbReference>